<dbReference type="SUPFAM" id="SSF69255">
    <property type="entry name" value="gp5 N-terminal domain-like"/>
    <property type="match status" value="1"/>
</dbReference>
<dbReference type="SUPFAM" id="SSF69349">
    <property type="entry name" value="Phage fibre proteins"/>
    <property type="match status" value="1"/>
</dbReference>
<reference evidence="2 3" key="1">
    <citation type="journal article" date="2010" name="Stand. Genomic Sci.">
        <title>Complete genome sequence of Haliangium ochraceum type strain (SMP-2).</title>
        <authorList>
            <consortium name="US DOE Joint Genome Institute (JGI-PGF)"/>
            <person name="Ivanova N."/>
            <person name="Daum C."/>
            <person name="Lang E."/>
            <person name="Abt B."/>
            <person name="Kopitz M."/>
            <person name="Saunders E."/>
            <person name="Lapidus A."/>
            <person name="Lucas S."/>
            <person name="Glavina Del Rio T."/>
            <person name="Nolan M."/>
            <person name="Tice H."/>
            <person name="Copeland A."/>
            <person name="Cheng J.F."/>
            <person name="Chen F."/>
            <person name="Bruce D."/>
            <person name="Goodwin L."/>
            <person name="Pitluck S."/>
            <person name="Mavromatis K."/>
            <person name="Pati A."/>
            <person name="Mikhailova N."/>
            <person name="Chen A."/>
            <person name="Palaniappan K."/>
            <person name="Land M."/>
            <person name="Hauser L."/>
            <person name="Chang Y.J."/>
            <person name="Jeffries C.D."/>
            <person name="Detter J.C."/>
            <person name="Brettin T."/>
            <person name="Rohde M."/>
            <person name="Goker M."/>
            <person name="Bristow J."/>
            <person name="Markowitz V."/>
            <person name="Eisen J.A."/>
            <person name="Hugenholtz P."/>
            <person name="Kyrpides N.C."/>
            <person name="Klenk H.P."/>
        </authorList>
    </citation>
    <scope>NUCLEOTIDE SEQUENCE [LARGE SCALE GENOMIC DNA]</scope>
    <source>
        <strain evidence="3">DSM 14365 / CIP 107738 / JCM 11303 / AJ 13395 / SMP-2</strain>
    </source>
</reference>
<sequence>MTRFDLNRSSGSHHSQHLRGVYLGIVTGNNKGDGANKFQLKLRFPWLPSGSSEESFWARIAVPMAGKERGTYFLPEIDDQVLVVFIHGEIERPVVIGSLWSGQDKPPENNQNGENNLRLIKSRAGHRLILDDTSGSERVILTDSTKKNKILLDTANDVVTVETADGDIDIKASKVVRMHGKAVNITTKGAFKAKGMQLTISTKGPINTKASGTLKLQAANVQTNGA</sequence>
<dbReference type="InterPro" id="IPR006531">
    <property type="entry name" value="Gp5/Vgr_OB"/>
</dbReference>
<accession>D0LXC5</accession>
<dbReference type="RefSeq" id="WP_012828766.1">
    <property type="nucleotide sequence ID" value="NC_013440.1"/>
</dbReference>
<dbReference type="HOGENOM" id="CLU_019505_1_1_7"/>
<name>D0LXC5_HALO1</name>
<dbReference type="eggNOG" id="COG3501">
    <property type="taxonomic scope" value="Bacteria"/>
</dbReference>
<gene>
    <name evidence="2" type="ordered locus">Hoch_3666</name>
</gene>
<proteinExistence type="predicted"/>
<dbReference type="Pfam" id="PF04717">
    <property type="entry name" value="Phage_base_V"/>
    <property type="match status" value="1"/>
</dbReference>
<dbReference type="KEGG" id="hoh:Hoch_3666"/>
<dbReference type="InterPro" id="IPR037026">
    <property type="entry name" value="Vgr_OB-fold_dom_sf"/>
</dbReference>
<dbReference type="Proteomes" id="UP000001880">
    <property type="component" value="Chromosome"/>
</dbReference>
<protein>
    <submittedName>
        <fullName evidence="2">Rhs element Vgr protein</fullName>
    </submittedName>
</protein>
<organism evidence="2 3">
    <name type="scientific">Haliangium ochraceum (strain DSM 14365 / JCM 11303 / SMP-2)</name>
    <dbReference type="NCBI Taxonomy" id="502025"/>
    <lineage>
        <taxon>Bacteria</taxon>
        <taxon>Pseudomonadati</taxon>
        <taxon>Myxococcota</taxon>
        <taxon>Polyangia</taxon>
        <taxon>Haliangiales</taxon>
        <taxon>Kofleriaceae</taxon>
        <taxon>Haliangium</taxon>
    </lineage>
</organism>
<dbReference type="AlphaFoldDB" id="D0LXC5"/>
<feature type="domain" description="Gp5/Type VI secretion system Vgr protein OB-fold" evidence="1">
    <location>
        <begin position="22"/>
        <end position="100"/>
    </location>
</feature>
<keyword evidence="3" id="KW-1185">Reference proteome</keyword>
<dbReference type="OrthoDB" id="9762420at2"/>
<dbReference type="STRING" id="502025.Hoch_3666"/>
<dbReference type="Gene3D" id="2.40.50.230">
    <property type="entry name" value="Gp5 N-terminal domain"/>
    <property type="match status" value="1"/>
</dbReference>
<evidence type="ECO:0000313" key="2">
    <source>
        <dbReference type="EMBL" id="ACY16167.1"/>
    </source>
</evidence>
<evidence type="ECO:0000313" key="3">
    <source>
        <dbReference type="Proteomes" id="UP000001880"/>
    </source>
</evidence>
<dbReference type="EMBL" id="CP001804">
    <property type="protein sequence ID" value="ACY16167.1"/>
    <property type="molecule type" value="Genomic_DNA"/>
</dbReference>
<evidence type="ECO:0000259" key="1">
    <source>
        <dbReference type="Pfam" id="PF04717"/>
    </source>
</evidence>